<dbReference type="Proteomes" id="UP000799766">
    <property type="component" value="Unassembled WGS sequence"/>
</dbReference>
<evidence type="ECO:0000313" key="2">
    <source>
        <dbReference type="Proteomes" id="UP000799766"/>
    </source>
</evidence>
<dbReference type="SUPFAM" id="SSF53474">
    <property type="entry name" value="alpha/beta-Hydrolases"/>
    <property type="match status" value="1"/>
</dbReference>
<accession>A0A6A6P1C2</accession>
<dbReference type="InterPro" id="IPR052374">
    <property type="entry name" value="SERAC1"/>
</dbReference>
<evidence type="ECO:0000313" key="1">
    <source>
        <dbReference type="EMBL" id="KAF2457805.1"/>
    </source>
</evidence>
<dbReference type="OrthoDB" id="1658288at2759"/>
<name>A0A6A6P1C2_9PEZI</name>
<gene>
    <name evidence="1" type="ORF">BDY21DRAFT_342816</name>
</gene>
<dbReference type="EMBL" id="MU001679">
    <property type="protein sequence ID" value="KAF2457805.1"/>
    <property type="molecule type" value="Genomic_DNA"/>
</dbReference>
<dbReference type="PANTHER" id="PTHR48182:SF3">
    <property type="entry name" value="DUF676 DOMAIN-CONTAINING PROTEIN"/>
    <property type="match status" value="1"/>
</dbReference>
<dbReference type="Gene3D" id="3.40.50.1820">
    <property type="entry name" value="alpha/beta hydrolase"/>
    <property type="match status" value="1"/>
</dbReference>
<protein>
    <recommendedName>
        <fullName evidence="3">DUF676 domain-containing protein</fullName>
    </recommendedName>
</protein>
<evidence type="ECO:0008006" key="3">
    <source>
        <dbReference type="Google" id="ProtNLM"/>
    </source>
</evidence>
<dbReference type="AlphaFoldDB" id="A0A6A6P1C2"/>
<reference evidence="1" key="1">
    <citation type="journal article" date="2020" name="Stud. Mycol.">
        <title>101 Dothideomycetes genomes: a test case for predicting lifestyles and emergence of pathogens.</title>
        <authorList>
            <person name="Haridas S."/>
            <person name="Albert R."/>
            <person name="Binder M."/>
            <person name="Bloem J."/>
            <person name="Labutti K."/>
            <person name="Salamov A."/>
            <person name="Andreopoulos B."/>
            <person name="Baker S."/>
            <person name="Barry K."/>
            <person name="Bills G."/>
            <person name="Bluhm B."/>
            <person name="Cannon C."/>
            <person name="Castanera R."/>
            <person name="Culley D."/>
            <person name="Daum C."/>
            <person name="Ezra D."/>
            <person name="Gonzalez J."/>
            <person name="Henrissat B."/>
            <person name="Kuo A."/>
            <person name="Liang C."/>
            <person name="Lipzen A."/>
            <person name="Lutzoni F."/>
            <person name="Magnuson J."/>
            <person name="Mondo S."/>
            <person name="Nolan M."/>
            <person name="Ohm R."/>
            <person name="Pangilinan J."/>
            <person name="Park H.-J."/>
            <person name="Ramirez L."/>
            <person name="Alfaro M."/>
            <person name="Sun H."/>
            <person name="Tritt A."/>
            <person name="Yoshinaga Y."/>
            <person name="Zwiers L.-H."/>
            <person name="Turgeon B."/>
            <person name="Goodwin S."/>
            <person name="Spatafora J."/>
            <person name="Crous P."/>
            <person name="Grigoriev I."/>
        </authorList>
    </citation>
    <scope>NUCLEOTIDE SEQUENCE</scope>
    <source>
        <strain evidence="1">ATCC 16933</strain>
    </source>
</reference>
<keyword evidence="2" id="KW-1185">Reference proteome</keyword>
<organism evidence="1 2">
    <name type="scientific">Lineolata rhizophorae</name>
    <dbReference type="NCBI Taxonomy" id="578093"/>
    <lineage>
        <taxon>Eukaryota</taxon>
        <taxon>Fungi</taxon>
        <taxon>Dikarya</taxon>
        <taxon>Ascomycota</taxon>
        <taxon>Pezizomycotina</taxon>
        <taxon>Dothideomycetes</taxon>
        <taxon>Dothideomycetes incertae sedis</taxon>
        <taxon>Lineolatales</taxon>
        <taxon>Lineolataceae</taxon>
        <taxon>Lineolata</taxon>
    </lineage>
</organism>
<dbReference type="InterPro" id="IPR029058">
    <property type="entry name" value="AB_hydrolase_fold"/>
</dbReference>
<dbReference type="PANTHER" id="PTHR48182">
    <property type="entry name" value="PROTEIN SERAC1"/>
    <property type="match status" value="1"/>
</dbReference>
<sequence length="309" mass="34994">MEAIRNTPLGLITVYEGYDPEIDIVAVHGLGARPEWAWTRRVEAPGGKMKEVKWLSDPNLLPARLPRSRVMTFNYESRWHRNAPKHRKTSVADNLLRCLEEQRQNNPRVRNRPLLFIGHSYGGIVIEQLIVHTLHREIGYIRKATAGIVFLGTPHRGTDVQSWGELMAVMGQKMGLGSHNEILKELRADSENLKDMSSAFSRWVNRASVPIVCGVELYETDYGKRLGGILPMKAMVVPEDSACIDGHPRLYLYEDHLKLNKYCGPNDSSYRAVSSQLVDMALTAIPTVRGRFGRTQPTSYRLPPNGRKR</sequence>
<proteinExistence type="predicted"/>